<accession>A0A8S1N2U7</accession>
<dbReference type="OMA" id="ENCANDL"/>
<keyword evidence="1" id="KW-0732">Signal</keyword>
<dbReference type="Proteomes" id="UP000688137">
    <property type="component" value="Unassembled WGS sequence"/>
</dbReference>
<proteinExistence type="predicted"/>
<evidence type="ECO:0000313" key="3">
    <source>
        <dbReference type="Proteomes" id="UP000688137"/>
    </source>
</evidence>
<sequence length="105" mass="12005">MKYILIVALMILTITARQVHKNEDDEMTRCMTKHCKKQAGGCARTQGCAENLENCANDLEKDKDLEKFDTCLGKVPQSYSLMECILQNCSDIERKSVEQLFLKKN</sequence>
<feature type="chain" id="PRO_5035768180" evidence="1">
    <location>
        <begin position="17"/>
        <end position="105"/>
    </location>
</feature>
<dbReference type="AlphaFoldDB" id="A0A8S1N2U7"/>
<keyword evidence="3" id="KW-1185">Reference proteome</keyword>
<reference evidence="2" key="1">
    <citation type="submission" date="2021-01" db="EMBL/GenBank/DDBJ databases">
        <authorList>
            <consortium name="Genoscope - CEA"/>
            <person name="William W."/>
        </authorList>
    </citation>
    <scope>NUCLEOTIDE SEQUENCE</scope>
</reference>
<comment type="caution">
    <text evidence="2">The sequence shown here is derived from an EMBL/GenBank/DDBJ whole genome shotgun (WGS) entry which is preliminary data.</text>
</comment>
<gene>
    <name evidence="2" type="ORF">PPRIM_AZ9-3.1.T0650148</name>
</gene>
<evidence type="ECO:0000256" key="1">
    <source>
        <dbReference type="SAM" id="SignalP"/>
    </source>
</evidence>
<protein>
    <submittedName>
        <fullName evidence="2">Uncharacterized protein</fullName>
    </submittedName>
</protein>
<name>A0A8S1N2U7_PARPR</name>
<evidence type="ECO:0000313" key="2">
    <source>
        <dbReference type="EMBL" id="CAD8081294.1"/>
    </source>
</evidence>
<dbReference type="EMBL" id="CAJJDM010000067">
    <property type="protein sequence ID" value="CAD8081294.1"/>
    <property type="molecule type" value="Genomic_DNA"/>
</dbReference>
<feature type="signal peptide" evidence="1">
    <location>
        <begin position="1"/>
        <end position="16"/>
    </location>
</feature>
<organism evidence="2 3">
    <name type="scientific">Paramecium primaurelia</name>
    <dbReference type="NCBI Taxonomy" id="5886"/>
    <lineage>
        <taxon>Eukaryota</taxon>
        <taxon>Sar</taxon>
        <taxon>Alveolata</taxon>
        <taxon>Ciliophora</taxon>
        <taxon>Intramacronucleata</taxon>
        <taxon>Oligohymenophorea</taxon>
        <taxon>Peniculida</taxon>
        <taxon>Parameciidae</taxon>
        <taxon>Paramecium</taxon>
    </lineage>
</organism>